<feature type="compositionally biased region" description="Low complexity" evidence="1">
    <location>
        <begin position="432"/>
        <end position="444"/>
    </location>
</feature>
<sequence>MQFMLPSSPQVARTASSNQVIRRPYANIPSTPSHEPLNQEQAPPPPRFFNSRGEYINDPSMVYSYEHNNPPRLCQRCSLVVPSNYIREFCPTCRRELAHLARQTSRRPPFPASTSYDDSTALNADAKEHAMSVLSGNIPVPTFTSSTVYDKESPSVSSKDKDDNNADLNGAPRKRQKIADSRVIDLTDSQPHPSASPVREDPPNDKKLVSAKPVKNFSRSLKLCSTAHCTGTVPINSSATRCLGCVKDTWKTRRSNISTSANSRESTGNKAQEIIYIRLPGKTQKKGVTWADESESSQSQSMLVSASPEPSSQHHLEDSRRPEDNKDDQGDCSAPMEHDSQKQSTDRNEVSDSGQGASVSGGGNEVRDENPPPLKKLRALPPRPILRKEIAAVQDASEKESSVDTVDVDTSPDPSRDVLGWDSDLTDISLVSADSEGTDSGSSESESEEDKPLSSSSGLKIRIPARPTLSANLRRCASSRCGLPLAASYRWKSCVVCRARSREYQRKRQNLQGRHVRLDQELLEAQGIGTPLSKELLTGKAKLQGDVSLLPDARLCSNRNCTFIIPPVSDYHWKTCSLCRIRAREQRNEERSAAMLSAQALKNSRRRTRKKKSTDATFLLRSLDYLSRKAPMPGRCWSVDCGMAVAEGSDCSQCKARRLWLMSGNVSNETPGKRPFLPMRRGVKTPGGPPSYQEYKCFTAFLQEFKNRLSGFIEAQSLFHLFRPTNTGKALFSIDGEFSVVVNDFDIAKRREEVNNGITKFQQEIEYVGRLKFNPKKSISSLDSGGIAAHFSCLYRAPVLQVVEKDGKHSVKACGKVMQCELEIAVLPDHSHRLIPGQRTIIRFRLFG</sequence>
<feature type="region of interest" description="Disordered" evidence="1">
    <location>
        <begin position="1"/>
        <end position="48"/>
    </location>
</feature>
<dbReference type="AlphaFoldDB" id="A0A8H4R086"/>
<feature type="compositionally biased region" description="Basic and acidic residues" evidence="1">
    <location>
        <begin position="149"/>
        <end position="164"/>
    </location>
</feature>
<feature type="compositionally biased region" description="Basic and acidic residues" evidence="1">
    <location>
        <begin position="312"/>
        <end position="329"/>
    </location>
</feature>
<proteinExistence type="predicted"/>
<evidence type="ECO:0000256" key="1">
    <source>
        <dbReference type="SAM" id="MobiDB-lite"/>
    </source>
</evidence>
<organism evidence="2 3">
    <name type="scientific">Agrocybe pediades</name>
    <dbReference type="NCBI Taxonomy" id="84607"/>
    <lineage>
        <taxon>Eukaryota</taxon>
        <taxon>Fungi</taxon>
        <taxon>Dikarya</taxon>
        <taxon>Basidiomycota</taxon>
        <taxon>Agaricomycotina</taxon>
        <taxon>Agaricomycetes</taxon>
        <taxon>Agaricomycetidae</taxon>
        <taxon>Agaricales</taxon>
        <taxon>Agaricineae</taxon>
        <taxon>Strophariaceae</taxon>
        <taxon>Agrocybe</taxon>
    </lineage>
</organism>
<gene>
    <name evidence="2" type="ORF">D9613_005330</name>
</gene>
<feature type="region of interest" description="Disordered" evidence="1">
    <location>
        <begin position="256"/>
        <end position="461"/>
    </location>
</feature>
<feature type="compositionally biased region" description="Basic and acidic residues" evidence="1">
    <location>
        <begin position="386"/>
        <end position="402"/>
    </location>
</feature>
<reference evidence="2 3" key="1">
    <citation type="submission" date="2019-12" db="EMBL/GenBank/DDBJ databases">
        <authorList>
            <person name="Floudas D."/>
            <person name="Bentzer J."/>
            <person name="Ahren D."/>
            <person name="Johansson T."/>
            <person name="Persson P."/>
            <person name="Tunlid A."/>
        </authorList>
    </citation>
    <scope>NUCLEOTIDE SEQUENCE [LARGE SCALE GENOMIC DNA]</scope>
    <source>
        <strain evidence="2 3">CBS 102.39</strain>
    </source>
</reference>
<feature type="compositionally biased region" description="Polar residues" evidence="1">
    <location>
        <begin position="1"/>
        <end position="20"/>
    </location>
</feature>
<dbReference type="EMBL" id="JAACJL010000016">
    <property type="protein sequence ID" value="KAF4619881.1"/>
    <property type="molecule type" value="Genomic_DNA"/>
</dbReference>
<comment type="caution">
    <text evidence="2">The sequence shown here is derived from an EMBL/GenBank/DDBJ whole genome shotgun (WGS) entry which is preliminary data.</text>
</comment>
<keyword evidence="3" id="KW-1185">Reference proteome</keyword>
<evidence type="ECO:0000313" key="2">
    <source>
        <dbReference type="EMBL" id="KAF4619881.1"/>
    </source>
</evidence>
<evidence type="ECO:0000313" key="3">
    <source>
        <dbReference type="Proteomes" id="UP000521872"/>
    </source>
</evidence>
<feature type="compositionally biased region" description="Basic and acidic residues" evidence="1">
    <location>
        <begin position="198"/>
        <end position="208"/>
    </location>
</feature>
<feature type="region of interest" description="Disordered" evidence="1">
    <location>
        <begin position="143"/>
        <end position="212"/>
    </location>
</feature>
<name>A0A8H4R086_9AGAR</name>
<dbReference type="Proteomes" id="UP000521872">
    <property type="component" value="Unassembled WGS sequence"/>
</dbReference>
<feature type="compositionally biased region" description="Polar residues" evidence="1">
    <location>
        <begin position="28"/>
        <end position="41"/>
    </location>
</feature>
<accession>A0A8H4R086</accession>
<feature type="compositionally biased region" description="Polar residues" evidence="1">
    <location>
        <begin position="256"/>
        <end position="270"/>
    </location>
</feature>
<feature type="compositionally biased region" description="Polar residues" evidence="1">
    <location>
        <begin position="302"/>
        <end position="311"/>
    </location>
</feature>
<protein>
    <submittedName>
        <fullName evidence="2">Uncharacterized protein</fullName>
    </submittedName>
</protein>
<feature type="compositionally biased region" description="Low complexity" evidence="1">
    <location>
        <begin position="403"/>
        <end position="413"/>
    </location>
</feature>
<feature type="compositionally biased region" description="Basic and acidic residues" evidence="1">
    <location>
        <begin position="336"/>
        <end position="350"/>
    </location>
</feature>